<evidence type="ECO:0000256" key="1">
    <source>
        <dbReference type="SAM" id="MobiDB-lite"/>
    </source>
</evidence>
<accession>A0ABN9WT43</accession>
<protein>
    <submittedName>
        <fullName evidence="2">Uncharacterized protein</fullName>
    </submittedName>
</protein>
<feature type="region of interest" description="Disordered" evidence="1">
    <location>
        <begin position="1"/>
        <end position="31"/>
    </location>
</feature>
<sequence>EPRTSAQARPGAAKAAASQHPRRGGEAARGTVGEQFFEHLTHLPEPGADVRPLHGEHGGHATRAPARHGGPLGDGDAVDGAVHVKKYAAASEVVGVR</sequence>
<feature type="non-terminal residue" evidence="2">
    <location>
        <position position="97"/>
    </location>
</feature>
<feature type="compositionally biased region" description="Low complexity" evidence="1">
    <location>
        <begin position="1"/>
        <end position="17"/>
    </location>
</feature>
<name>A0ABN9WT43_9DINO</name>
<reference evidence="2" key="1">
    <citation type="submission" date="2023-10" db="EMBL/GenBank/DDBJ databases">
        <authorList>
            <person name="Chen Y."/>
            <person name="Shah S."/>
            <person name="Dougan E. K."/>
            <person name="Thang M."/>
            <person name="Chan C."/>
        </authorList>
    </citation>
    <scope>NUCLEOTIDE SEQUENCE [LARGE SCALE GENOMIC DNA]</scope>
</reference>
<feature type="region of interest" description="Disordered" evidence="1">
    <location>
        <begin position="44"/>
        <end position="77"/>
    </location>
</feature>
<evidence type="ECO:0000313" key="2">
    <source>
        <dbReference type="EMBL" id="CAK0888430.1"/>
    </source>
</evidence>
<comment type="caution">
    <text evidence="2">The sequence shown here is derived from an EMBL/GenBank/DDBJ whole genome shotgun (WGS) entry which is preliminary data.</text>
</comment>
<proteinExistence type="predicted"/>
<dbReference type="Proteomes" id="UP001189429">
    <property type="component" value="Unassembled WGS sequence"/>
</dbReference>
<dbReference type="EMBL" id="CAUYUJ010019072">
    <property type="protein sequence ID" value="CAK0888430.1"/>
    <property type="molecule type" value="Genomic_DNA"/>
</dbReference>
<evidence type="ECO:0000313" key="3">
    <source>
        <dbReference type="Proteomes" id="UP001189429"/>
    </source>
</evidence>
<feature type="non-terminal residue" evidence="2">
    <location>
        <position position="1"/>
    </location>
</feature>
<keyword evidence="3" id="KW-1185">Reference proteome</keyword>
<organism evidence="2 3">
    <name type="scientific">Prorocentrum cordatum</name>
    <dbReference type="NCBI Taxonomy" id="2364126"/>
    <lineage>
        <taxon>Eukaryota</taxon>
        <taxon>Sar</taxon>
        <taxon>Alveolata</taxon>
        <taxon>Dinophyceae</taxon>
        <taxon>Prorocentrales</taxon>
        <taxon>Prorocentraceae</taxon>
        <taxon>Prorocentrum</taxon>
    </lineage>
</organism>
<gene>
    <name evidence="2" type="ORF">PCOR1329_LOCUS69227</name>
</gene>